<dbReference type="Gene3D" id="3.40.50.300">
    <property type="entry name" value="P-loop containing nucleotide triphosphate hydrolases"/>
    <property type="match status" value="3"/>
</dbReference>
<comment type="similarity">
    <text evidence="11">Belongs to the RecD family.</text>
</comment>
<comment type="function">
    <text evidence="11">A helicase/nuclease that prepares dsDNA breaks (DSB) for recombinational DNA repair. Binds to DSBs and unwinds DNA via a highly rapid and processive ATP-dependent bidirectional helicase activity. Unwinds dsDNA until it encounters a Chi (crossover hotspot instigator) sequence from the 3' direction. Cuts ssDNA a few nucleotides 3' to the Chi site. The properties and activities of the enzyme are changed at Chi. The Chi-altered holoenzyme produces a long 3'-ssDNA overhang and facilitates RecA-binding to the ssDNA for homologous DNA recombination and repair. Holoenzyme degrades any linearized DNA that is unable to undergo homologous recombination. In the holoenzyme this subunit has ssDNA-dependent ATPase and 5'-3' helicase activity. When added to pre-assembled RecBC greatly stimulates nuclease activity and augments holoenzyme processivity. Negatively regulates the RecA-loading ability of RecBCD.</text>
</comment>
<keyword evidence="4 11" id="KW-0378">Hydrolase</keyword>
<proteinExistence type="inferred from homology"/>
<evidence type="ECO:0000256" key="6">
    <source>
        <dbReference type="ARBA" id="ARBA00022839"/>
    </source>
</evidence>
<dbReference type="GO" id="GO:0008854">
    <property type="term" value="F:exodeoxyribonuclease V activity"/>
    <property type="evidence" value="ECO:0007669"/>
    <property type="project" value="UniProtKB-EC"/>
</dbReference>
<keyword evidence="8 11" id="KW-0238">DNA-binding</keyword>
<feature type="domain" description="AAA+ ATPase" evidence="12">
    <location>
        <begin position="218"/>
        <end position="422"/>
    </location>
</feature>
<reference evidence="13 14" key="1">
    <citation type="submission" date="2023-11" db="EMBL/GenBank/DDBJ databases">
        <title>Draft genome of Azohydromonas lata strain H1 (DSM1123), a polyhydroxyalkanoate producer.</title>
        <authorList>
            <person name="Traversa D."/>
            <person name="D'Addabbo P."/>
            <person name="Pazzani C."/>
            <person name="Manzari C."/>
            <person name="Chiara M."/>
            <person name="Scrascia M."/>
        </authorList>
    </citation>
    <scope>NUCLEOTIDE SEQUENCE [LARGE SCALE GENOMIC DNA]</scope>
    <source>
        <strain evidence="13 14">H1</strain>
    </source>
</reference>
<dbReference type="Pfam" id="PF13245">
    <property type="entry name" value="AAA_19"/>
    <property type="match status" value="1"/>
</dbReference>
<evidence type="ECO:0000313" key="13">
    <source>
        <dbReference type="EMBL" id="MDZ5456041.1"/>
    </source>
</evidence>
<keyword evidence="6 11" id="KW-0269">Exonuclease</keyword>
<evidence type="ECO:0000256" key="4">
    <source>
        <dbReference type="ARBA" id="ARBA00022801"/>
    </source>
</evidence>
<keyword evidence="5 11" id="KW-0347">Helicase</keyword>
<dbReference type="RefSeq" id="WP_322464706.1">
    <property type="nucleotide sequence ID" value="NZ_JAXOJX010000005.1"/>
</dbReference>
<evidence type="ECO:0000256" key="2">
    <source>
        <dbReference type="ARBA" id="ARBA00022741"/>
    </source>
</evidence>
<comment type="caution">
    <text evidence="13">The sequence shown here is derived from an EMBL/GenBank/DDBJ whole genome shotgun (WGS) entry which is preliminary data.</text>
</comment>
<dbReference type="EC" id="5.6.2.3" evidence="11"/>
<evidence type="ECO:0000256" key="10">
    <source>
        <dbReference type="ARBA" id="ARBA00023235"/>
    </source>
</evidence>
<evidence type="ECO:0000256" key="7">
    <source>
        <dbReference type="ARBA" id="ARBA00022840"/>
    </source>
</evidence>
<dbReference type="SUPFAM" id="SSF52540">
    <property type="entry name" value="P-loop containing nucleoside triphosphate hydrolases"/>
    <property type="match status" value="2"/>
</dbReference>
<evidence type="ECO:0000313" key="14">
    <source>
        <dbReference type="Proteomes" id="UP001293718"/>
    </source>
</evidence>
<evidence type="ECO:0000256" key="3">
    <source>
        <dbReference type="ARBA" id="ARBA00022763"/>
    </source>
</evidence>
<evidence type="ECO:0000256" key="1">
    <source>
        <dbReference type="ARBA" id="ARBA00022722"/>
    </source>
</evidence>
<comment type="miscellaneous">
    <text evidence="11">In the RecBCD complex, RecB has a slow 3'-5' helicase, an exonuclease activity and loads RecA onto ssDNA, RecD has a fast 5'-3' helicase activity, while RecC stimulates the ATPase and processivity of the RecB helicase and contributes to recognition of the Chi site.</text>
</comment>
<keyword evidence="10 11" id="KW-0413">Isomerase</keyword>
<accession>A0ABU5IAB0</accession>
<dbReference type="CDD" id="cd17933">
    <property type="entry name" value="DEXSc_RecD-like"/>
    <property type="match status" value="1"/>
</dbReference>
<dbReference type="HAMAP" id="MF_01487">
    <property type="entry name" value="RecD"/>
    <property type="match status" value="1"/>
</dbReference>
<dbReference type="PANTHER" id="PTHR43788:SF6">
    <property type="entry name" value="DNA HELICASE B"/>
    <property type="match status" value="1"/>
</dbReference>
<dbReference type="Pfam" id="PF13538">
    <property type="entry name" value="UvrD_C_2"/>
    <property type="match status" value="1"/>
</dbReference>
<organism evidence="13 14">
    <name type="scientific">Azohydromonas lata</name>
    <dbReference type="NCBI Taxonomy" id="45677"/>
    <lineage>
        <taxon>Bacteria</taxon>
        <taxon>Pseudomonadati</taxon>
        <taxon>Pseudomonadota</taxon>
        <taxon>Betaproteobacteria</taxon>
        <taxon>Burkholderiales</taxon>
        <taxon>Sphaerotilaceae</taxon>
        <taxon>Azohydromonas</taxon>
    </lineage>
</organism>
<evidence type="ECO:0000256" key="9">
    <source>
        <dbReference type="ARBA" id="ARBA00023204"/>
    </source>
</evidence>
<evidence type="ECO:0000256" key="11">
    <source>
        <dbReference type="HAMAP-Rule" id="MF_01487"/>
    </source>
</evidence>
<dbReference type="InterPro" id="IPR041851">
    <property type="entry name" value="RecD_N_sf"/>
</dbReference>
<comment type="subunit">
    <text evidence="11">Heterotrimer of RecB, RecC and RecD. All subunits contribute to DNA-binding.</text>
</comment>
<dbReference type="PANTHER" id="PTHR43788">
    <property type="entry name" value="DNA2/NAM7 HELICASE FAMILY MEMBER"/>
    <property type="match status" value="1"/>
</dbReference>
<dbReference type="Gene3D" id="1.10.10.1020">
    <property type="entry name" value="RecBCD complex, subunit RecD, N-terminal domain"/>
    <property type="match status" value="1"/>
</dbReference>
<dbReference type="InterPro" id="IPR006344">
    <property type="entry name" value="RecD"/>
</dbReference>
<dbReference type="InterPro" id="IPR049550">
    <property type="entry name" value="RecD_N"/>
</dbReference>
<dbReference type="SMART" id="SM00382">
    <property type="entry name" value="AAA"/>
    <property type="match status" value="1"/>
</dbReference>
<gene>
    <name evidence="11 13" type="primary">recD</name>
    <name evidence="13" type="ORF">SM757_05600</name>
</gene>
<dbReference type="InterPro" id="IPR027417">
    <property type="entry name" value="P-loop_NTPase"/>
</dbReference>
<feature type="binding site" evidence="11">
    <location>
        <begin position="226"/>
        <end position="233"/>
    </location>
    <ligand>
        <name>ATP</name>
        <dbReference type="ChEBI" id="CHEBI:30616"/>
    </ligand>
</feature>
<dbReference type="Pfam" id="PF21185">
    <property type="entry name" value="RecD_N"/>
    <property type="match status" value="1"/>
</dbReference>
<keyword evidence="2 11" id="KW-0547">Nucleotide-binding</keyword>
<dbReference type="NCBIfam" id="TIGR01447">
    <property type="entry name" value="recD"/>
    <property type="match status" value="1"/>
</dbReference>
<keyword evidence="3 11" id="KW-0227">DNA damage</keyword>
<keyword evidence="1 11" id="KW-0540">Nuclease</keyword>
<keyword evidence="9 11" id="KW-0234">DNA repair</keyword>
<sequence>MKARKDLDTLDWIEAMDRLTSAELLEALQGWTQSGWLRHLDAAMARFAATLVPDAPPIALLCSALVAHMESRGHSCLLVDELHARPHELLGWTAEPRQAWDALKPRLPAALDDWLAALRGCALVQLAPCGLAGPGAHLPSAEGSTAPLVLCGTRLYLRRYWAYEQRVATQVRERGALREAVDTAAVKAWLEKLFAPAEGQKPAKGPDWQKVACAVALRGRLSVITGGPGTGKTYTVARLLALLLATSPAPERLRIALAAPTGKAAARLKQSIESSLQALAERLGDGLDLAALTARMGAARTLHGLLGGRHDTRRFQHDAAHPLDVDVLIVDEASMVHLEMMASLLDALPQSARVVLLGDKDQLASVEAGAVLGDLCGEAQKGQYGEDACAYVADTCGEEIPGAFRHVNGPALAQQTVMLRESRRFGGPIGKLAQAVNEGNVAGAQRVLRDERSPEAAWLEAASPAAVVRIALEGRPGAPGCSAHYLHALHRRPEGGDEAAHAAWAVEVLTAFERFRVLCAVREGDWGVQGFNEAIEAGLVRAGLLKKTGEWYEGRPVMVTRNQAALGVFNGDIGIALRPAGGGSLRLYFLEGPQLRSVLASRLADVETAFALTVHKSQGSEFEHTLLALPDQASAQVLTRELAYTGITRARAAFTLVSPQPGVLAAAIERKTKRASGLREALQG</sequence>
<keyword evidence="14" id="KW-1185">Reference proteome</keyword>
<dbReference type="InterPro" id="IPR027785">
    <property type="entry name" value="UvrD-like_helicase_C"/>
</dbReference>
<protein>
    <recommendedName>
        <fullName evidence="11">RecBCD enzyme subunit RecD</fullName>
        <ecNumber evidence="11">5.6.2.3</ecNumber>
    </recommendedName>
    <alternativeName>
        <fullName evidence="11">DNA 5'-3' helicase subunit RecD</fullName>
    </alternativeName>
    <alternativeName>
        <fullName evidence="11">Exonuclease V subunit RecD</fullName>
        <shortName evidence="11">ExoV subunit RecD</shortName>
    </alternativeName>
    <alternativeName>
        <fullName evidence="11">Helicase/nuclease RecBCD subunit RecD</fullName>
    </alternativeName>
</protein>
<keyword evidence="7 11" id="KW-0067">ATP-binding</keyword>
<dbReference type="InterPro" id="IPR050534">
    <property type="entry name" value="Coronavir_polyprotein_1ab"/>
</dbReference>
<dbReference type="EMBL" id="JAXOJX010000005">
    <property type="protein sequence ID" value="MDZ5456041.1"/>
    <property type="molecule type" value="Genomic_DNA"/>
</dbReference>
<dbReference type="Proteomes" id="UP001293718">
    <property type="component" value="Unassembled WGS sequence"/>
</dbReference>
<evidence type="ECO:0000256" key="5">
    <source>
        <dbReference type="ARBA" id="ARBA00022806"/>
    </source>
</evidence>
<evidence type="ECO:0000256" key="8">
    <source>
        <dbReference type="ARBA" id="ARBA00023125"/>
    </source>
</evidence>
<name>A0ABU5IAB0_9BURK</name>
<dbReference type="InterPro" id="IPR003593">
    <property type="entry name" value="AAA+_ATPase"/>
</dbReference>
<comment type="catalytic activity">
    <reaction evidence="11">
        <text>ATP + H2O = ADP + phosphate + H(+)</text>
        <dbReference type="Rhea" id="RHEA:13065"/>
        <dbReference type="ChEBI" id="CHEBI:15377"/>
        <dbReference type="ChEBI" id="CHEBI:15378"/>
        <dbReference type="ChEBI" id="CHEBI:30616"/>
        <dbReference type="ChEBI" id="CHEBI:43474"/>
        <dbReference type="ChEBI" id="CHEBI:456216"/>
        <dbReference type="EC" id="5.6.2.3"/>
    </reaction>
</comment>
<dbReference type="CDD" id="cd18809">
    <property type="entry name" value="SF1_C_RecD"/>
    <property type="match status" value="1"/>
</dbReference>
<evidence type="ECO:0000259" key="12">
    <source>
        <dbReference type="SMART" id="SM00382"/>
    </source>
</evidence>